<evidence type="ECO:0000313" key="1">
    <source>
        <dbReference type="EMBL" id="GAG82973.1"/>
    </source>
</evidence>
<gene>
    <name evidence="1" type="ORF">S01H4_29784</name>
</gene>
<dbReference type="EMBL" id="BART01015322">
    <property type="protein sequence ID" value="GAG82973.1"/>
    <property type="molecule type" value="Genomic_DNA"/>
</dbReference>
<feature type="non-terminal residue" evidence="1">
    <location>
        <position position="79"/>
    </location>
</feature>
<name>X1BFW7_9ZZZZ</name>
<organism evidence="1">
    <name type="scientific">marine sediment metagenome</name>
    <dbReference type="NCBI Taxonomy" id="412755"/>
    <lineage>
        <taxon>unclassified sequences</taxon>
        <taxon>metagenomes</taxon>
        <taxon>ecological metagenomes</taxon>
    </lineage>
</organism>
<protein>
    <submittedName>
        <fullName evidence="1">Uncharacterized protein</fullName>
    </submittedName>
</protein>
<reference evidence="1" key="1">
    <citation type="journal article" date="2014" name="Front. Microbiol.">
        <title>High frequency of phylogenetically diverse reductive dehalogenase-homologous genes in deep subseafloor sedimentary metagenomes.</title>
        <authorList>
            <person name="Kawai M."/>
            <person name="Futagami T."/>
            <person name="Toyoda A."/>
            <person name="Takaki Y."/>
            <person name="Nishi S."/>
            <person name="Hori S."/>
            <person name="Arai W."/>
            <person name="Tsubouchi T."/>
            <person name="Morono Y."/>
            <person name="Uchiyama I."/>
            <person name="Ito T."/>
            <person name="Fujiyama A."/>
            <person name="Inagaki F."/>
            <person name="Takami H."/>
        </authorList>
    </citation>
    <scope>NUCLEOTIDE SEQUENCE</scope>
    <source>
        <strain evidence="1">Expedition CK06-06</strain>
    </source>
</reference>
<accession>X1BFW7</accession>
<proteinExistence type="predicted"/>
<dbReference type="AlphaFoldDB" id="X1BFW7"/>
<sequence>MATGQVITTNGKKIILNRSFKATPDYLAPSVFKTGTGTTTPAVGDTDVETVKAINGGNTKAFVSGYPVLDETNLQVTFR</sequence>
<comment type="caution">
    <text evidence="1">The sequence shown here is derived from an EMBL/GenBank/DDBJ whole genome shotgun (WGS) entry which is preliminary data.</text>
</comment>